<evidence type="ECO:0000256" key="3">
    <source>
        <dbReference type="ARBA" id="ARBA00022525"/>
    </source>
</evidence>
<name>A0ABC8TUE5_9AQUA</name>
<keyword evidence="4 6" id="KW-0732">Signal</keyword>
<dbReference type="Proteomes" id="UP001642360">
    <property type="component" value="Unassembled WGS sequence"/>
</dbReference>
<evidence type="ECO:0000256" key="2">
    <source>
        <dbReference type="ARBA" id="ARBA00005679"/>
    </source>
</evidence>
<comment type="subcellular location">
    <subcellularLocation>
        <location evidence="1">Secreted</location>
    </subcellularLocation>
</comment>
<dbReference type="InterPro" id="IPR036249">
    <property type="entry name" value="Thioredoxin-like_sf"/>
</dbReference>
<protein>
    <recommendedName>
        <fullName evidence="9">Gamma-interferon-inducible lysosomal thiol reductase</fullName>
    </recommendedName>
</protein>
<dbReference type="PANTHER" id="PTHR13234:SF8">
    <property type="entry name" value="GAMMA-INTERFERON-INDUCIBLE LYSOSOMAL THIOL REDUCTASE"/>
    <property type="match status" value="1"/>
</dbReference>
<evidence type="ECO:0000256" key="5">
    <source>
        <dbReference type="ARBA" id="ARBA00023180"/>
    </source>
</evidence>
<dbReference type="Gene3D" id="3.40.30.10">
    <property type="entry name" value="Glutaredoxin"/>
    <property type="match status" value="1"/>
</dbReference>
<dbReference type="SUPFAM" id="SSF52833">
    <property type="entry name" value="Thioredoxin-like"/>
    <property type="match status" value="1"/>
</dbReference>
<feature type="chain" id="PRO_5044767893" description="Gamma-interferon-inducible lysosomal thiol reductase" evidence="6">
    <location>
        <begin position="30"/>
        <end position="257"/>
    </location>
</feature>
<dbReference type="AlphaFoldDB" id="A0ABC8TUE5"/>
<dbReference type="PANTHER" id="PTHR13234">
    <property type="entry name" value="GAMMA-INTERFERON INDUCIBLE LYSOSOMAL THIOL REDUCTASE GILT"/>
    <property type="match status" value="1"/>
</dbReference>
<evidence type="ECO:0000256" key="6">
    <source>
        <dbReference type="SAM" id="SignalP"/>
    </source>
</evidence>
<dbReference type="Pfam" id="PF03227">
    <property type="entry name" value="GILT"/>
    <property type="match status" value="1"/>
</dbReference>
<sequence length="257" mass="28686">MASHRFIDLSVLSCLLFFASLCLISSTSTVFSVDLPLNSSDKVSLGLYYESLCPYSANFVVNYLAKIFVDGLIDIVDLNLVPWGNAKLTGNSTFACQHGPWECLLNTVEACAISAWPDVNGHFTFVYCVESLVYEGKYTQWETCFEKLGLDPKPVADCYSNGQGKELELQYAAETNALEPPHTYVPWVVVDGQPLYEDYEDFIRYICKAYSGTAIPQTCSNLSLNSIRKGKVSFIKPVCYSDDTTESIRSGIKSWKR</sequence>
<evidence type="ECO:0000256" key="1">
    <source>
        <dbReference type="ARBA" id="ARBA00004613"/>
    </source>
</evidence>
<keyword evidence="3" id="KW-0964">Secreted</keyword>
<evidence type="ECO:0000313" key="8">
    <source>
        <dbReference type="Proteomes" id="UP001642360"/>
    </source>
</evidence>
<comment type="caution">
    <text evidence="7">The sequence shown here is derived from an EMBL/GenBank/DDBJ whole genome shotgun (WGS) entry which is preliminary data.</text>
</comment>
<dbReference type="EMBL" id="CAUOFW020005824">
    <property type="protein sequence ID" value="CAK9171672.1"/>
    <property type="molecule type" value="Genomic_DNA"/>
</dbReference>
<feature type="signal peptide" evidence="6">
    <location>
        <begin position="1"/>
        <end position="29"/>
    </location>
</feature>
<comment type="similarity">
    <text evidence="2">Belongs to the GILT family.</text>
</comment>
<dbReference type="InterPro" id="IPR004911">
    <property type="entry name" value="Interferon-induced_GILT"/>
</dbReference>
<evidence type="ECO:0000313" key="7">
    <source>
        <dbReference type="EMBL" id="CAK9171672.1"/>
    </source>
</evidence>
<reference evidence="7 8" key="1">
    <citation type="submission" date="2024-02" db="EMBL/GenBank/DDBJ databases">
        <authorList>
            <person name="Vignale AGUSTIN F."/>
            <person name="Sosa J E."/>
            <person name="Modenutti C."/>
        </authorList>
    </citation>
    <scope>NUCLEOTIDE SEQUENCE [LARGE SCALE GENOMIC DNA]</scope>
</reference>
<gene>
    <name evidence="7" type="ORF">ILEXP_LOCUS41260</name>
</gene>
<organism evidence="7 8">
    <name type="scientific">Ilex paraguariensis</name>
    <name type="common">yerba mate</name>
    <dbReference type="NCBI Taxonomy" id="185542"/>
    <lineage>
        <taxon>Eukaryota</taxon>
        <taxon>Viridiplantae</taxon>
        <taxon>Streptophyta</taxon>
        <taxon>Embryophyta</taxon>
        <taxon>Tracheophyta</taxon>
        <taxon>Spermatophyta</taxon>
        <taxon>Magnoliopsida</taxon>
        <taxon>eudicotyledons</taxon>
        <taxon>Gunneridae</taxon>
        <taxon>Pentapetalae</taxon>
        <taxon>asterids</taxon>
        <taxon>campanulids</taxon>
        <taxon>Aquifoliales</taxon>
        <taxon>Aquifoliaceae</taxon>
        <taxon>Ilex</taxon>
    </lineage>
</organism>
<keyword evidence="5" id="KW-0325">Glycoprotein</keyword>
<dbReference type="GO" id="GO:0005576">
    <property type="term" value="C:extracellular region"/>
    <property type="evidence" value="ECO:0007669"/>
    <property type="project" value="UniProtKB-SubCell"/>
</dbReference>
<accession>A0ABC8TUE5</accession>
<keyword evidence="8" id="KW-1185">Reference proteome</keyword>
<evidence type="ECO:0000256" key="4">
    <source>
        <dbReference type="ARBA" id="ARBA00022729"/>
    </source>
</evidence>
<proteinExistence type="inferred from homology"/>
<evidence type="ECO:0008006" key="9">
    <source>
        <dbReference type="Google" id="ProtNLM"/>
    </source>
</evidence>